<dbReference type="EMBL" id="CBDY010000066">
    <property type="protein sequence ID" value="CDB61524.1"/>
    <property type="molecule type" value="Genomic_DNA"/>
</dbReference>
<protein>
    <submittedName>
        <fullName evidence="1">Uncharacterized protein</fullName>
    </submittedName>
</protein>
<dbReference type="AlphaFoldDB" id="R6JS31"/>
<dbReference type="Proteomes" id="UP000018009">
    <property type="component" value="Unassembled WGS sequence"/>
</dbReference>
<accession>R6JS31</accession>
<evidence type="ECO:0000313" key="1">
    <source>
        <dbReference type="EMBL" id="CDB61524.1"/>
    </source>
</evidence>
<organism evidence="1 2">
    <name type="scientific">[Clostridium] clostridioforme CAG:132</name>
    <dbReference type="NCBI Taxonomy" id="1263065"/>
    <lineage>
        <taxon>Bacteria</taxon>
        <taxon>Bacillati</taxon>
        <taxon>Bacillota</taxon>
        <taxon>Clostridia</taxon>
        <taxon>Lachnospirales</taxon>
        <taxon>Lachnospiraceae</taxon>
        <taxon>Enterocloster</taxon>
    </lineage>
</organism>
<reference evidence="1" key="1">
    <citation type="submission" date="2012-11" db="EMBL/GenBank/DDBJ databases">
        <title>Dependencies among metagenomic species, viruses, plasmids and units of genetic variation.</title>
        <authorList>
            <person name="Nielsen H.B."/>
            <person name="Almeida M."/>
            <person name="Juncker A.S."/>
            <person name="Rasmussen S."/>
            <person name="Li J."/>
            <person name="Sunagawa S."/>
            <person name="Plichta D."/>
            <person name="Gautier L."/>
            <person name="Le Chatelier E."/>
            <person name="Peletier E."/>
            <person name="Bonde I."/>
            <person name="Nielsen T."/>
            <person name="Manichanh C."/>
            <person name="Arumugam M."/>
            <person name="Batto J."/>
            <person name="Santos M.B.Q.D."/>
            <person name="Blom N."/>
            <person name="Borruel N."/>
            <person name="Burgdorf K.S."/>
            <person name="Boumezbeur F."/>
            <person name="Casellas F."/>
            <person name="Dore J."/>
            <person name="Guarner F."/>
            <person name="Hansen T."/>
            <person name="Hildebrand F."/>
            <person name="Kaas R.S."/>
            <person name="Kennedy S."/>
            <person name="Kristiansen K."/>
            <person name="Kultima J.R."/>
            <person name="Leonard P."/>
            <person name="Levenez F."/>
            <person name="Lund O."/>
            <person name="Moumen B."/>
            <person name="Le Paslier D."/>
            <person name="Pons N."/>
            <person name="Pedersen O."/>
            <person name="Prifti E."/>
            <person name="Qin J."/>
            <person name="Raes J."/>
            <person name="Tap J."/>
            <person name="Tims S."/>
            <person name="Ussery D.W."/>
            <person name="Yamada T."/>
            <person name="MetaHit consortium"/>
            <person name="Renault P."/>
            <person name="Sicheritz-Ponten T."/>
            <person name="Bork P."/>
            <person name="Wang J."/>
            <person name="Brunak S."/>
            <person name="Ehrlich S.D."/>
        </authorList>
    </citation>
    <scope>NUCLEOTIDE SEQUENCE [LARGE SCALE GENOMIC DNA]</scope>
</reference>
<comment type="caution">
    <text evidence="1">The sequence shown here is derived from an EMBL/GenBank/DDBJ whole genome shotgun (WGS) entry which is preliminary data.</text>
</comment>
<proteinExistence type="predicted"/>
<evidence type="ECO:0000313" key="2">
    <source>
        <dbReference type="Proteomes" id="UP000018009"/>
    </source>
</evidence>
<name>R6JS31_9FIRM</name>
<sequence length="79" mass="8971">MAPTTMAKLIPMPHVTGRIRARVKRVFLANRVYTSAARYLPLTPASRKDMTASTKMETGTRLFLMCFISHVLPLKYKCI</sequence>
<gene>
    <name evidence="1" type="ORF">BN486_01753</name>
</gene>